<evidence type="ECO:0000256" key="2">
    <source>
        <dbReference type="SAM" id="SignalP"/>
    </source>
</evidence>
<dbReference type="Proteomes" id="UP000035648">
    <property type="component" value="Chromosome"/>
</dbReference>
<proteinExistence type="predicted"/>
<sequence length="234" mass="23539">MRNIILTVLFSSALILGSANVASAHESDWITGFVNDLIVNNNSNSNSNANANNNVINIGSGSAEGSSEANSDSISNSGSPDLMIQENDHTILCGDGCGYDEGSIGSTVVNNNANSNADANANNNVINIGSGSASGSAEANANAESNAGNSTENGGSSDESSDSNGGSNANANANANNNVVSLPENIISETPSAKKLPSTGPDMVLPSVIALAGTGVYALRKFQSARSIANLIKF</sequence>
<dbReference type="AlphaFoldDB" id="A0A0G4B372"/>
<evidence type="ECO:0000313" key="3">
    <source>
        <dbReference type="EMBL" id="AKM81868.1"/>
    </source>
</evidence>
<dbReference type="STRING" id="1618337.UT28_C0001G0049"/>
<evidence type="ECO:0000313" key="4">
    <source>
        <dbReference type="Proteomes" id="UP000035648"/>
    </source>
</evidence>
<feature type="compositionally biased region" description="Low complexity" evidence="1">
    <location>
        <begin position="62"/>
        <end position="79"/>
    </location>
</feature>
<accession>A0A0G4B372</accession>
<feature type="region of interest" description="Disordered" evidence="1">
    <location>
        <begin position="132"/>
        <end position="175"/>
    </location>
</feature>
<dbReference type="KEGG" id="bbgw:UT28_C0001G0049"/>
<gene>
    <name evidence="3" type="ORF">UT28_C0001G0049</name>
</gene>
<feature type="signal peptide" evidence="2">
    <location>
        <begin position="1"/>
        <end position="24"/>
    </location>
</feature>
<feature type="region of interest" description="Disordered" evidence="1">
    <location>
        <begin position="62"/>
        <end position="82"/>
    </location>
</feature>
<reference evidence="3 4" key="1">
    <citation type="journal article" date="2015" name="Nature">
        <title>rRNA introns, odd ribosomes, and small enigmatic genomes across a large radiation of phyla.</title>
        <authorList>
            <person name="Brown C.T."/>
            <person name="Hug L.A."/>
            <person name="Thomas B.C."/>
            <person name="Sharon I."/>
            <person name="Castelle C.J."/>
            <person name="Singh A."/>
            <person name="Wilkins M.J."/>
            <person name="Williams K.H."/>
            <person name="Banfield J.F."/>
        </authorList>
    </citation>
    <scope>NUCLEOTIDE SEQUENCE [LARGE SCALE GENOMIC DNA]</scope>
</reference>
<organism evidence="3 4">
    <name type="scientific">Berkelbacteria bacterium GW2011_GWE1_39_12</name>
    <dbReference type="NCBI Taxonomy" id="1618337"/>
    <lineage>
        <taxon>Bacteria</taxon>
        <taxon>Candidatus Berkelbacteria</taxon>
    </lineage>
</organism>
<protein>
    <submittedName>
        <fullName evidence="3">Uncharacterized protein</fullName>
    </submittedName>
</protein>
<name>A0A0G4B372_9BACT</name>
<dbReference type="EMBL" id="CP011213">
    <property type="protein sequence ID" value="AKM81868.1"/>
    <property type="molecule type" value="Genomic_DNA"/>
</dbReference>
<evidence type="ECO:0000256" key="1">
    <source>
        <dbReference type="SAM" id="MobiDB-lite"/>
    </source>
</evidence>
<keyword evidence="2" id="KW-0732">Signal</keyword>
<feature type="chain" id="PRO_5005186530" evidence="2">
    <location>
        <begin position="25"/>
        <end position="234"/>
    </location>
</feature>